<dbReference type="Proteomes" id="UP000037510">
    <property type="component" value="Unassembled WGS sequence"/>
</dbReference>
<evidence type="ECO:0000313" key="2">
    <source>
        <dbReference type="EMBL" id="KOB76970.1"/>
    </source>
</evidence>
<keyword evidence="2" id="KW-0548">Nucleotidyltransferase</keyword>
<keyword evidence="2" id="KW-0378">Hydrolase</keyword>
<dbReference type="STRING" id="104452.A0A0L7LNF8"/>
<comment type="caution">
    <text evidence="2">The sequence shown here is derived from an EMBL/GenBank/DDBJ whole genome shotgun (WGS) entry which is preliminary data.</text>
</comment>
<protein>
    <submittedName>
        <fullName evidence="2">Endonuclease-reverse transcriptase</fullName>
    </submittedName>
</protein>
<sequence length="194" mass="22797">MTTNMNNFEEFFGMMKIEMSKQTTEIISQMDEKLAPFIREIEELKSENQKLKDKIAGIEKSKRFNNIIIFGIKETENSPTELMASTKGKIRNDLIISLDDKDINTIYRVGKKDSKNEKDRPILISFVNGWKKIEIMKNRNKFKDVYASEDYPREVLDKRKELQTKLIEERKKGNYAVIKYDKLIVREGMSGKKN</sequence>
<keyword evidence="3" id="KW-1185">Reference proteome</keyword>
<reference evidence="2 3" key="1">
    <citation type="journal article" date="2015" name="Genome Biol. Evol.">
        <title>The genome of winter moth (Operophtera brumata) provides a genomic perspective on sexual dimorphism and phenology.</title>
        <authorList>
            <person name="Derks M.F."/>
            <person name="Smit S."/>
            <person name="Salis L."/>
            <person name="Schijlen E."/>
            <person name="Bossers A."/>
            <person name="Mateman C."/>
            <person name="Pijl A.S."/>
            <person name="de Ridder D."/>
            <person name="Groenen M.A."/>
            <person name="Visser M.E."/>
            <person name="Megens H.J."/>
        </authorList>
    </citation>
    <scope>NUCLEOTIDE SEQUENCE [LARGE SCALE GENOMIC DNA]</scope>
    <source>
        <strain evidence="2">WM2013NL</strain>
        <tissue evidence="2">Head and thorax</tissue>
    </source>
</reference>
<gene>
    <name evidence="2" type="ORF">OBRU01_00476</name>
</gene>
<keyword evidence="2" id="KW-0695">RNA-directed DNA polymerase</keyword>
<evidence type="ECO:0000313" key="3">
    <source>
        <dbReference type="Proteomes" id="UP000037510"/>
    </source>
</evidence>
<evidence type="ECO:0000256" key="1">
    <source>
        <dbReference type="SAM" id="Coils"/>
    </source>
</evidence>
<dbReference type="AlphaFoldDB" id="A0A0L7LNF8"/>
<keyword evidence="2" id="KW-0255">Endonuclease</keyword>
<keyword evidence="2" id="KW-0808">Transferase</keyword>
<dbReference type="Gene3D" id="3.30.70.1820">
    <property type="entry name" value="L1 transposable element, RRM domain"/>
    <property type="match status" value="1"/>
</dbReference>
<proteinExistence type="predicted"/>
<name>A0A0L7LNF8_OPEBR</name>
<dbReference type="GO" id="GO:0003964">
    <property type="term" value="F:RNA-directed DNA polymerase activity"/>
    <property type="evidence" value="ECO:0007669"/>
    <property type="project" value="UniProtKB-KW"/>
</dbReference>
<organism evidence="2 3">
    <name type="scientific">Operophtera brumata</name>
    <name type="common">Winter moth</name>
    <name type="synonym">Phalaena brumata</name>
    <dbReference type="NCBI Taxonomy" id="104452"/>
    <lineage>
        <taxon>Eukaryota</taxon>
        <taxon>Metazoa</taxon>
        <taxon>Ecdysozoa</taxon>
        <taxon>Arthropoda</taxon>
        <taxon>Hexapoda</taxon>
        <taxon>Insecta</taxon>
        <taxon>Pterygota</taxon>
        <taxon>Neoptera</taxon>
        <taxon>Endopterygota</taxon>
        <taxon>Lepidoptera</taxon>
        <taxon>Glossata</taxon>
        <taxon>Ditrysia</taxon>
        <taxon>Geometroidea</taxon>
        <taxon>Geometridae</taxon>
        <taxon>Larentiinae</taxon>
        <taxon>Operophtera</taxon>
    </lineage>
</organism>
<keyword evidence="2" id="KW-0540">Nuclease</keyword>
<keyword evidence="1" id="KW-0175">Coiled coil</keyword>
<accession>A0A0L7LNF8</accession>
<dbReference type="GO" id="GO:0004519">
    <property type="term" value="F:endonuclease activity"/>
    <property type="evidence" value="ECO:0007669"/>
    <property type="project" value="UniProtKB-KW"/>
</dbReference>
<feature type="coiled-coil region" evidence="1">
    <location>
        <begin position="34"/>
        <end position="61"/>
    </location>
</feature>
<dbReference type="EMBL" id="JTDY01000484">
    <property type="protein sequence ID" value="KOB76970.1"/>
    <property type="molecule type" value="Genomic_DNA"/>
</dbReference>